<dbReference type="InterPro" id="IPR006311">
    <property type="entry name" value="TAT_signal"/>
</dbReference>
<dbReference type="InterPro" id="IPR025331">
    <property type="entry name" value="TNT"/>
</dbReference>
<evidence type="ECO:0000256" key="1">
    <source>
        <dbReference type="SAM" id="MobiDB-lite"/>
    </source>
</evidence>
<dbReference type="Proteomes" id="UP001551675">
    <property type="component" value="Unassembled WGS sequence"/>
</dbReference>
<keyword evidence="2" id="KW-0732">Signal</keyword>
<feature type="region of interest" description="Disordered" evidence="1">
    <location>
        <begin position="33"/>
        <end position="55"/>
    </location>
</feature>
<evidence type="ECO:0000313" key="4">
    <source>
        <dbReference type="EMBL" id="MEV0974082.1"/>
    </source>
</evidence>
<dbReference type="EMBL" id="JBFALK010000026">
    <property type="protein sequence ID" value="MEV0974082.1"/>
    <property type="molecule type" value="Genomic_DNA"/>
</dbReference>
<proteinExistence type="predicted"/>
<dbReference type="InterPro" id="IPR053024">
    <property type="entry name" value="Fungal_surface_NADase"/>
</dbReference>
<comment type="caution">
    <text evidence="4">The sequence shown here is derived from an EMBL/GenBank/DDBJ whole genome shotgun (WGS) entry which is preliminary data.</text>
</comment>
<organism evidence="4 5">
    <name type="scientific">Microtetraspora glauca</name>
    <dbReference type="NCBI Taxonomy" id="1996"/>
    <lineage>
        <taxon>Bacteria</taxon>
        <taxon>Bacillati</taxon>
        <taxon>Actinomycetota</taxon>
        <taxon>Actinomycetes</taxon>
        <taxon>Streptosporangiales</taxon>
        <taxon>Streptosporangiaceae</taxon>
        <taxon>Microtetraspora</taxon>
    </lineage>
</organism>
<keyword evidence="5" id="KW-1185">Reference proteome</keyword>
<dbReference type="PROSITE" id="PS51318">
    <property type="entry name" value="TAT"/>
    <property type="match status" value="1"/>
</dbReference>
<reference evidence="4 5" key="1">
    <citation type="submission" date="2024-06" db="EMBL/GenBank/DDBJ databases">
        <title>The Natural Products Discovery Center: Release of the First 8490 Sequenced Strains for Exploring Actinobacteria Biosynthetic Diversity.</title>
        <authorList>
            <person name="Kalkreuter E."/>
            <person name="Kautsar S.A."/>
            <person name="Yang D."/>
            <person name="Bader C.D."/>
            <person name="Teijaro C.N."/>
            <person name="Fluegel L."/>
            <person name="Davis C.M."/>
            <person name="Simpson J.R."/>
            <person name="Lauterbach L."/>
            <person name="Steele A.D."/>
            <person name="Gui C."/>
            <person name="Meng S."/>
            <person name="Li G."/>
            <person name="Viehrig K."/>
            <person name="Ye F."/>
            <person name="Su P."/>
            <person name="Kiefer A.F."/>
            <person name="Nichols A."/>
            <person name="Cepeda A.J."/>
            <person name="Yan W."/>
            <person name="Fan B."/>
            <person name="Jiang Y."/>
            <person name="Adhikari A."/>
            <person name="Zheng C.-J."/>
            <person name="Schuster L."/>
            <person name="Cowan T.M."/>
            <person name="Smanski M.J."/>
            <person name="Chevrette M.G."/>
            <person name="De Carvalho L.P.S."/>
            <person name="Shen B."/>
        </authorList>
    </citation>
    <scope>NUCLEOTIDE SEQUENCE [LARGE SCALE GENOMIC DNA]</scope>
    <source>
        <strain evidence="4 5">NPDC050100</strain>
    </source>
</reference>
<evidence type="ECO:0000256" key="2">
    <source>
        <dbReference type="SAM" id="SignalP"/>
    </source>
</evidence>
<evidence type="ECO:0000313" key="5">
    <source>
        <dbReference type="Proteomes" id="UP001551675"/>
    </source>
</evidence>
<dbReference type="RefSeq" id="WP_358140311.1">
    <property type="nucleotide sequence ID" value="NZ_JBFALK010000026.1"/>
</dbReference>
<sequence length="252" mass="26855">MQGFSRRAPLVAALALVAAALMGVPAQAEATSSVVGTRPSALPRPESTPTPAPVAAQAPTAVGQVCGPPYVQGNPNLGPLYLPRQGWIARILRGYVPLGGLPPLAFVYRYWNDTDNGWRYPPDFGFAHSGGYTNGRPLISATALPVGTRLDRFGGENGSFLAPYGTPYVRRSLPPSNLNTFAGDPQHVCNYHAYEVIKPFKADAGPAASAFQQQGVGTQYHLLSKHIPEAPQTPAELPVSWLVANGYLKRLN</sequence>
<feature type="domain" description="TNT" evidence="3">
    <location>
        <begin position="144"/>
        <end position="250"/>
    </location>
</feature>
<gene>
    <name evidence="4" type="ORF">AB0I59_36280</name>
</gene>
<feature type="chain" id="PRO_5045060377" evidence="2">
    <location>
        <begin position="29"/>
        <end position="252"/>
    </location>
</feature>
<feature type="signal peptide" evidence="2">
    <location>
        <begin position="1"/>
        <end position="28"/>
    </location>
</feature>
<name>A0ABV3GS14_MICGL</name>
<dbReference type="Pfam" id="PF14021">
    <property type="entry name" value="TNT"/>
    <property type="match status" value="1"/>
</dbReference>
<evidence type="ECO:0000259" key="3">
    <source>
        <dbReference type="Pfam" id="PF14021"/>
    </source>
</evidence>
<dbReference type="PANTHER" id="PTHR42059">
    <property type="entry name" value="TNT DOMAIN-CONTAINING PROTEIN"/>
    <property type="match status" value="1"/>
</dbReference>
<accession>A0ABV3GS14</accession>
<protein>
    <submittedName>
        <fullName evidence="4">TNT domain-containing protein</fullName>
    </submittedName>
</protein>
<dbReference type="PANTHER" id="PTHR42059:SF1">
    <property type="entry name" value="TNT DOMAIN-CONTAINING PROTEIN"/>
    <property type="match status" value="1"/>
</dbReference>